<evidence type="ECO:0000256" key="1">
    <source>
        <dbReference type="SAM" id="Phobius"/>
    </source>
</evidence>
<sequence>MKNSNKAAYFTVREIAFLSLFTAAAVVGRTLLHPLPNVQPMTVIFLLIVLYLGFRRGMIVAILSLVITNLYMGMGVWTVTQIISYGVVLAVQGIFCLSASYRRMPVWPFLYSVAAGFLYGFVISWLSVKLYGLPHFWPYYLQGLSFDALHAMGNGVFYLLLAPVFRQLIRRFYPKKDKIS</sequence>
<proteinExistence type="predicted"/>
<name>A0A242A6M7_9ENTE</name>
<reference evidence="2 3" key="1">
    <citation type="submission" date="2017-05" db="EMBL/GenBank/DDBJ databases">
        <title>The Genome Sequence of Enterococcus sp. 8G7_MSG3316.</title>
        <authorList>
            <consortium name="The Broad Institute Genomics Platform"/>
            <consortium name="The Broad Institute Genomic Center for Infectious Diseases"/>
            <person name="Earl A."/>
            <person name="Manson A."/>
            <person name="Schwartman J."/>
            <person name="Gilmore M."/>
            <person name="Abouelleil A."/>
            <person name="Cao P."/>
            <person name="Chapman S."/>
            <person name="Cusick C."/>
            <person name="Shea T."/>
            <person name="Young S."/>
            <person name="Neafsey D."/>
            <person name="Nusbaum C."/>
            <person name="Birren B."/>
        </authorList>
    </citation>
    <scope>NUCLEOTIDE SEQUENCE [LARGE SCALE GENOMIC DNA]</scope>
    <source>
        <strain evidence="2 3">8G7_MSG3316</strain>
    </source>
</reference>
<feature type="transmembrane region" description="Helical" evidence="1">
    <location>
        <begin position="108"/>
        <end position="128"/>
    </location>
</feature>
<dbReference type="Proteomes" id="UP000195043">
    <property type="component" value="Unassembled WGS sequence"/>
</dbReference>
<dbReference type="AlphaFoldDB" id="A0A242A6M7"/>
<gene>
    <name evidence="2" type="ORF">A5886_001646</name>
</gene>
<evidence type="ECO:0008006" key="4">
    <source>
        <dbReference type="Google" id="ProtNLM"/>
    </source>
</evidence>
<dbReference type="STRING" id="1834191.A5886_001646"/>
<evidence type="ECO:0000313" key="3">
    <source>
        <dbReference type="Proteomes" id="UP000195043"/>
    </source>
</evidence>
<keyword evidence="3" id="KW-1185">Reference proteome</keyword>
<feature type="transmembrane region" description="Helical" evidence="1">
    <location>
        <begin position="83"/>
        <end position="101"/>
    </location>
</feature>
<dbReference type="Gene3D" id="1.10.1760.20">
    <property type="match status" value="1"/>
</dbReference>
<protein>
    <recommendedName>
        <fullName evidence="4">ECF transporter S component</fullName>
    </recommendedName>
</protein>
<keyword evidence="1" id="KW-0812">Transmembrane</keyword>
<evidence type="ECO:0000313" key="2">
    <source>
        <dbReference type="EMBL" id="OTN76569.1"/>
    </source>
</evidence>
<keyword evidence="1" id="KW-1133">Transmembrane helix</keyword>
<keyword evidence="1" id="KW-0472">Membrane</keyword>
<organism evidence="2 3">
    <name type="scientific">Candidatus Enterococcus testudinis</name>
    <dbReference type="NCBI Taxonomy" id="1834191"/>
    <lineage>
        <taxon>Bacteria</taxon>
        <taxon>Bacillati</taxon>
        <taxon>Bacillota</taxon>
        <taxon>Bacilli</taxon>
        <taxon>Lactobacillales</taxon>
        <taxon>Enterococcaceae</taxon>
        <taxon>Enterococcus</taxon>
    </lineage>
</organism>
<comment type="caution">
    <text evidence="2">The sequence shown here is derived from an EMBL/GenBank/DDBJ whole genome shotgun (WGS) entry which is preliminary data.</text>
</comment>
<dbReference type="RefSeq" id="WP_086274510.1">
    <property type="nucleotide sequence ID" value="NZ_NGKU01000001.1"/>
</dbReference>
<feature type="transmembrane region" description="Helical" evidence="1">
    <location>
        <begin position="12"/>
        <end position="32"/>
    </location>
</feature>
<feature type="transmembrane region" description="Helical" evidence="1">
    <location>
        <begin position="148"/>
        <end position="169"/>
    </location>
</feature>
<dbReference type="EMBL" id="NGKU01000001">
    <property type="protein sequence ID" value="OTN76569.1"/>
    <property type="molecule type" value="Genomic_DNA"/>
</dbReference>
<dbReference type="OrthoDB" id="5198189at2"/>
<accession>A0A242A6M7</accession>